<dbReference type="RefSeq" id="XP_002117343.1">
    <property type="nucleotide sequence ID" value="XM_002117307.1"/>
</dbReference>
<name>B3SAM8_TRIAD</name>
<dbReference type="HOGENOM" id="CLU_2029653_0_0_1"/>
<dbReference type="KEGG" id="tad:TRIADDRAFT_61315"/>
<accession>B3SAM8</accession>
<organism evidence="2 3">
    <name type="scientific">Trichoplax adhaerens</name>
    <name type="common">Trichoplax reptans</name>
    <dbReference type="NCBI Taxonomy" id="10228"/>
    <lineage>
        <taxon>Eukaryota</taxon>
        <taxon>Metazoa</taxon>
        <taxon>Placozoa</taxon>
        <taxon>Uniplacotomia</taxon>
        <taxon>Trichoplacea</taxon>
        <taxon>Trichoplacidae</taxon>
        <taxon>Trichoplax</taxon>
    </lineage>
</organism>
<feature type="region of interest" description="Disordered" evidence="1">
    <location>
        <begin position="24"/>
        <end position="71"/>
    </location>
</feature>
<dbReference type="Pfam" id="PF15364">
    <property type="entry name" value="PAXIP1_C"/>
    <property type="match status" value="1"/>
</dbReference>
<dbReference type="CTD" id="6758505"/>
<dbReference type="InterPro" id="IPR028213">
    <property type="entry name" value="PA1"/>
</dbReference>
<dbReference type="Proteomes" id="UP000009022">
    <property type="component" value="Unassembled WGS sequence"/>
</dbReference>
<dbReference type="EMBL" id="DS985262">
    <property type="protein sequence ID" value="EDV20182.1"/>
    <property type="molecule type" value="Genomic_DNA"/>
</dbReference>
<dbReference type="InParanoid" id="B3SAM8"/>
<keyword evidence="3" id="KW-1185">Reference proteome</keyword>
<evidence type="ECO:0000256" key="1">
    <source>
        <dbReference type="SAM" id="MobiDB-lite"/>
    </source>
</evidence>
<dbReference type="GeneID" id="6758505"/>
<protein>
    <submittedName>
        <fullName evidence="2">Uncharacterized protein</fullName>
    </submittedName>
</protein>
<proteinExistence type="predicted"/>
<evidence type="ECO:0000313" key="2">
    <source>
        <dbReference type="EMBL" id="EDV20182.1"/>
    </source>
</evidence>
<gene>
    <name evidence="2" type="ORF">TRIADDRAFT_61315</name>
</gene>
<reference evidence="2 3" key="1">
    <citation type="journal article" date="2008" name="Nature">
        <title>The Trichoplax genome and the nature of placozoans.</title>
        <authorList>
            <person name="Srivastava M."/>
            <person name="Begovic E."/>
            <person name="Chapman J."/>
            <person name="Putnam N.H."/>
            <person name="Hellsten U."/>
            <person name="Kawashima T."/>
            <person name="Kuo A."/>
            <person name="Mitros T."/>
            <person name="Salamov A."/>
            <person name="Carpenter M.L."/>
            <person name="Signorovitch A.Y."/>
            <person name="Moreno M.A."/>
            <person name="Kamm K."/>
            <person name="Grimwood J."/>
            <person name="Schmutz J."/>
            <person name="Shapiro H."/>
            <person name="Grigoriev I.V."/>
            <person name="Buss L.W."/>
            <person name="Schierwater B."/>
            <person name="Dellaporta S.L."/>
            <person name="Rokhsar D.S."/>
        </authorList>
    </citation>
    <scope>NUCLEOTIDE SEQUENCE [LARGE SCALE GENOMIC DNA]</scope>
    <source>
        <strain evidence="2 3">Grell-BS-1999</strain>
    </source>
</reference>
<dbReference type="AlphaFoldDB" id="B3SAM8"/>
<sequence length="122" mass="14075">MTETLKGLDDTEIASLYEKIHKEGTLELTRRYPSPKQNAKQPKPDQSHGQNKLITEARHQSQTIQESSSFDIFDDIDAEEDLLRPVKITSMTNRSKRDKMTRFDDVLQSIARMKHGDISKED</sequence>
<evidence type="ECO:0000313" key="3">
    <source>
        <dbReference type="Proteomes" id="UP000009022"/>
    </source>
</evidence>